<name>A0A3B0RAK2_9ZZZZ</name>
<dbReference type="GO" id="GO:0004565">
    <property type="term" value="F:beta-galactosidase activity"/>
    <property type="evidence" value="ECO:0007669"/>
    <property type="project" value="UniProtKB-EC"/>
</dbReference>
<proteinExistence type="predicted"/>
<protein>
    <submittedName>
        <fullName evidence="1">Beta-galactosidase</fullName>
        <ecNumber evidence="1">3.2.1.23</ecNumber>
    </submittedName>
</protein>
<dbReference type="AlphaFoldDB" id="A0A3B0RAK2"/>
<dbReference type="EC" id="3.2.1.23" evidence="1"/>
<accession>A0A3B0RAK2</accession>
<evidence type="ECO:0000313" key="1">
    <source>
        <dbReference type="EMBL" id="VAV86026.1"/>
    </source>
</evidence>
<dbReference type="EMBL" id="UOEB01000276">
    <property type="protein sequence ID" value="VAV86026.1"/>
    <property type="molecule type" value="Genomic_DNA"/>
</dbReference>
<organism evidence="1">
    <name type="scientific">hydrothermal vent metagenome</name>
    <dbReference type="NCBI Taxonomy" id="652676"/>
    <lineage>
        <taxon>unclassified sequences</taxon>
        <taxon>metagenomes</taxon>
        <taxon>ecological metagenomes</taxon>
    </lineage>
</organism>
<gene>
    <name evidence="1" type="ORF">MNBD_BACTEROID02-1149</name>
</gene>
<reference evidence="1" key="1">
    <citation type="submission" date="2018-06" db="EMBL/GenBank/DDBJ databases">
        <authorList>
            <person name="Zhirakovskaya E."/>
        </authorList>
    </citation>
    <scope>NUCLEOTIDE SEQUENCE</scope>
</reference>
<keyword evidence="1" id="KW-0378">Hydrolase</keyword>
<keyword evidence="1" id="KW-0326">Glycosidase</keyword>
<sequence length="208" mass="24011">MKKLFYIYFIFNAIGLFAQGQNDENIEKLIKKYGVKPEFQCEIVVNIEVEGMSIPNKKIIVDFKKGDKPKVKGEGLALLPKKGTIDQLSTLLTTPLQAIYLSKVKNNLVYKLVSLDQKSDWITADVFFGEDDFIIYKLIVNTRKFGTFYTVNSYEDKSNIYPSKSVITFDIKKFKIPLKFIGRQENVSKKPNKEENVQGKITLYYTYL</sequence>